<evidence type="ECO:0000313" key="4">
    <source>
        <dbReference type="Proteomes" id="UP000236291"/>
    </source>
</evidence>
<name>A0A2K3MHK7_TRIPR</name>
<reference evidence="2 4" key="1">
    <citation type="journal article" date="2014" name="Am. J. Bot.">
        <title>Genome assembly and annotation for red clover (Trifolium pratense; Fabaceae).</title>
        <authorList>
            <person name="Istvanek J."/>
            <person name="Jaros M."/>
            <person name="Krenek A."/>
            <person name="Repkova J."/>
        </authorList>
    </citation>
    <scope>NUCLEOTIDE SEQUENCE [LARGE SCALE GENOMIC DNA]</scope>
    <source>
        <strain evidence="4">cv. Tatra</strain>
        <tissue evidence="2">Young leaves</tissue>
    </source>
</reference>
<dbReference type="AlphaFoldDB" id="A0A2K3MHK7"/>
<organism evidence="2 4">
    <name type="scientific">Trifolium pratense</name>
    <name type="common">Red clover</name>
    <dbReference type="NCBI Taxonomy" id="57577"/>
    <lineage>
        <taxon>Eukaryota</taxon>
        <taxon>Viridiplantae</taxon>
        <taxon>Streptophyta</taxon>
        <taxon>Embryophyta</taxon>
        <taxon>Tracheophyta</taxon>
        <taxon>Spermatophyta</taxon>
        <taxon>Magnoliopsida</taxon>
        <taxon>eudicotyledons</taxon>
        <taxon>Gunneridae</taxon>
        <taxon>Pentapetalae</taxon>
        <taxon>rosids</taxon>
        <taxon>fabids</taxon>
        <taxon>Fabales</taxon>
        <taxon>Fabaceae</taxon>
        <taxon>Papilionoideae</taxon>
        <taxon>50 kb inversion clade</taxon>
        <taxon>NPAAA clade</taxon>
        <taxon>Hologalegina</taxon>
        <taxon>IRL clade</taxon>
        <taxon>Trifolieae</taxon>
        <taxon>Trifolium</taxon>
    </lineage>
</organism>
<gene>
    <name evidence="3" type="primary">otubain</name>
    <name evidence="3" type="ORF">L195_g019053</name>
    <name evidence="2" type="ORF">L195_g046395</name>
    <name evidence="1" type="ORF">L195_g049977</name>
</gene>
<evidence type="ECO:0000313" key="2">
    <source>
        <dbReference type="EMBL" id="PNX90272.1"/>
    </source>
</evidence>
<protein>
    <submittedName>
        <fullName evidence="3">Otubain</fullName>
    </submittedName>
</protein>
<evidence type="ECO:0000313" key="1">
    <source>
        <dbReference type="EMBL" id="PNX56626.1"/>
    </source>
</evidence>
<dbReference type="EMBL" id="ASHM01062303">
    <property type="protein sequence ID" value="PNX90272.1"/>
    <property type="molecule type" value="Genomic_DNA"/>
</dbReference>
<evidence type="ECO:0000313" key="3">
    <source>
        <dbReference type="EMBL" id="PNX95856.1"/>
    </source>
</evidence>
<dbReference type="EMBL" id="ASHM01013894">
    <property type="protein sequence ID" value="PNX95856.1"/>
    <property type="molecule type" value="Genomic_DNA"/>
</dbReference>
<sequence>MIHLKSDCSLPETSSLWKKHHLESAVNWGTGYGHWMTNYNSLKRVHSGIVVGDSVTPHTDKNVMDLEANNHSSKVIEDDSFGEETVDLGTRLD</sequence>
<comment type="caution">
    <text evidence="2">The sequence shown here is derived from an EMBL/GenBank/DDBJ whole genome shotgun (WGS) entry which is preliminary data.</text>
</comment>
<accession>A0A2K3MHK7</accession>
<dbReference type="EMBL" id="ASHM01074953">
    <property type="protein sequence ID" value="PNX56626.1"/>
    <property type="molecule type" value="Genomic_DNA"/>
</dbReference>
<dbReference type="Proteomes" id="UP000236291">
    <property type="component" value="Unassembled WGS sequence"/>
</dbReference>
<proteinExistence type="predicted"/>
<reference evidence="2 4" key="2">
    <citation type="journal article" date="2017" name="Front. Plant Sci.">
        <title>Gene Classification and Mining of Molecular Markers Useful in Red Clover (Trifolium pratense) Breeding.</title>
        <authorList>
            <person name="Istvanek J."/>
            <person name="Dluhosova J."/>
            <person name="Dluhos P."/>
            <person name="Patkova L."/>
            <person name="Nedelnik J."/>
            <person name="Repkova J."/>
        </authorList>
    </citation>
    <scope>NUCLEOTIDE SEQUENCE [LARGE SCALE GENOMIC DNA]</scope>
    <source>
        <strain evidence="4">cv. Tatra</strain>
        <tissue evidence="2">Young leaves</tissue>
    </source>
</reference>